<evidence type="ECO:0000313" key="2">
    <source>
        <dbReference type="EMBL" id="KAH0858805.1"/>
    </source>
</evidence>
<evidence type="ECO:0000256" key="1">
    <source>
        <dbReference type="SAM" id="MobiDB-lite"/>
    </source>
</evidence>
<protein>
    <submittedName>
        <fullName evidence="2">Uncharacterized protein</fullName>
    </submittedName>
</protein>
<keyword evidence="3" id="KW-1185">Reference proteome</keyword>
<gene>
    <name evidence="2" type="ORF">HID58_087066</name>
</gene>
<dbReference type="EMBL" id="JAGKQM010000019">
    <property type="protein sequence ID" value="KAH0858805.1"/>
    <property type="molecule type" value="Genomic_DNA"/>
</dbReference>
<organism evidence="2 3">
    <name type="scientific">Brassica napus</name>
    <name type="common">Rape</name>
    <dbReference type="NCBI Taxonomy" id="3708"/>
    <lineage>
        <taxon>Eukaryota</taxon>
        <taxon>Viridiplantae</taxon>
        <taxon>Streptophyta</taxon>
        <taxon>Embryophyta</taxon>
        <taxon>Tracheophyta</taxon>
        <taxon>Spermatophyta</taxon>
        <taxon>Magnoliopsida</taxon>
        <taxon>eudicotyledons</taxon>
        <taxon>Gunneridae</taxon>
        <taxon>Pentapetalae</taxon>
        <taxon>rosids</taxon>
        <taxon>malvids</taxon>
        <taxon>Brassicales</taxon>
        <taxon>Brassicaceae</taxon>
        <taxon>Brassiceae</taxon>
        <taxon>Brassica</taxon>
    </lineage>
</organism>
<feature type="region of interest" description="Disordered" evidence="1">
    <location>
        <begin position="191"/>
        <end position="218"/>
    </location>
</feature>
<reference evidence="2 3" key="1">
    <citation type="submission" date="2021-05" db="EMBL/GenBank/DDBJ databases">
        <title>Genome Assembly of Synthetic Allotetraploid Brassica napus Reveals Homoeologous Exchanges between Subgenomes.</title>
        <authorList>
            <person name="Davis J.T."/>
        </authorList>
    </citation>
    <scope>NUCLEOTIDE SEQUENCE [LARGE SCALE GENOMIC DNA]</scope>
    <source>
        <strain evidence="3">cv. Da-Ae</strain>
        <tissue evidence="2">Seedling</tissue>
    </source>
</reference>
<dbReference type="Proteomes" id="UP000824890">
    <property type="component" value="Unassembled WGS sequence"/>
</dbReference>
<comment type="caution">
    <text evidence="2">The sequence shown here is derived from an EMBL/GenBank/DDBJ whole genome shotgun (WGS) entry which is preliminary data.</text>
</comment>
<evidence type="ECO:0000313" key="3">
    <source>
        <dbReference type="Proteomes" id="UP000824890"/>
    </source>
</evidence>
<feature type="compositionally biased region" description="Basic residues" evidence="1">
    <location>
        <begin position="194"/>
        <end position="203"/>
    </location>
</feature>
<proteinExistence type="predicted"/>
<sequence length="229" mass="26704">MILNLTLEINCTFSVLIIVSEIYNSDKQEREEMEFVDGRETRRRDVNTTTTTIVRYYHHHRHLSHPQSLVITTMASMIRLSTTTVTLVSSLFLLERVNLLSFSPTFWWSQREIVEKMIEMIDSGFDCGNVICARYDKTLFLGKQHQQVWTSSMTSQMMYENKGLSRRWQRKLAVVVEYAAWTLANSYTLNQSHPNKKKKKRRKRQEEGDDGTAMGGRPQLRALSFGLVN</sequence>
<accession>A0ABQ7XS86</accession>
<name>A0ABQ7XS86_BRANA</name>